<feature type="domain" description="PLD phosphodiesterase" evidence="1">
    <location>
        <begin position="454"/>
        <end position="481"/>
    </location>
</feature>
<dbReference type="AlphaFoldDB" id="A0A2W5K509"/>
<comment type="caution">
    <text evidence="2">The sequence shown here is derived from an EMBL/GenBank/DDBJ whole genome shotgun (WGS) entry which is preliminary data.</text>
</comment>
<dbReference type="SUPFAM" id="SSF56024">
    <property type="entry name" value="Phospholipase D/nuclease"/>
    <property type="match status" value="2"/>
</dbReference>
<reference evidence="2 3" key="1">
    <citation type="submission" date="2017-08" db="EMBL/GenBank/DDBJ databases">
        <title>Infants hospitalized years apart are colonized by the same room-sourced microbial strains.</title>
        <authorList>
            <person name="Brooks B."/>
            <person name="Olm M.R."/>
            <person name="Firek B.A."/>
            <person name="Baker R."/>
            <person name="Thomas B.C."/>
            <person name="Morowitz M.J."/>
            <person name="Banfield J.F."/>
        </authorList>
    </citation>
    <scope>NUCLEOTIDE SEQUENCE [LARGE SCALE GENOMIC DNA]</scope>
    <source>
        <strain evidence="2">S2_005_003_R2_42</strain>
    </source>
</reference>
<dbReference type="EMBL" id="QFPO01000013">
    <property type="protein sequence ID" value="PZQ12246.1"/>
    <property type="molecule type" value="Genomic_DNA"/>
</dbReference>
<dbReference type="PANTHER" id="PTHR21248:SF12">
    <property type="entry name" value="CARDIOLIPIN SYNTHASE C"/>
    <property type="match status" value="1"/>
</dbReference>
<dbReference type="GO" id="GO:0032049">
    <property type="term" value="P:cardiolipin biosynthetic process"/>
    <property type="evidence" value="ECO:0007669"/>
    <property type="project" value="UniProtKB-ARBA"/>
</dbReference>
<dbReference type="PANTHER" id="PTHR21248">
    <property type="entry name" value="CARDIOLIPIN SYNTHASE"/>
    <property type="match status" value="1"/>
</dbReference>
<feature type="domain" description="PLD phosphodiesterase" evidence="1">
    <location>
        <begin position="189"/>
        <end position="216"/>
    </location>
</feature>
<dbReference type="CDD" id="cd09113">
    <property type="entry name" value="PLDc_ymdC_like_2"/>
    <property type="match status" value="1"/>
</dbReference>
<dbReference type="PROSITE" id="PS51257">
    <property type="entry name" value="PROKAR_LIPOPROTEIN"/>
    <property type="match status" value="1"/>
</dbReference>
<evidence type="ECO:0000259" key="1">
    <source>
        <dbReference type="PROSITE" id="PS50035"/>
    </source>
</evidence>
<proteinExistence type="predicted"/>
<organism evidence="2 3">
    <name type="scientific">Rhodanobacter denitrificans</name>
    <dbReference type="NCBI Taxonomy" id="666685"/>
    <lineage>
        <taxon>Bacteria</taxon>
        <taxon>Pseudomonadati</taxon>
        <taxon>Pseudomonadota</taxon>
        <taxon>Gammaproteobacteria</taxon>
        <taxon>Lysobacterales</taxon>
        <taxon>Rhodanobacteraceae</taxon>
        <taxon>Rhodanobacter</taxon>
    </lineage>
</organism>
<dbReference type="CDD" id="cd09111">
    <property type="entry name" value="PLDc_ymdC_like_1"/>
    <property type="match status" value="1"/>
</dbReference>
<evidence type="ECO:0000313" key="3">
    <source>
        <dbReference type="Proteomes" id="UP000249046"/>
    </source>
</evidence>
<dbReference type="PROSITE" id="PS50035">
    <property type="entry name" value="PLD"/>
    <property type="match status" value="2"/>
</dbReference>
<dbReference type="InterPro" id="IPR001736">
    <property type="entry name" value="PLipase_D/transphosphatidylase"/>
</dbReference>
<sequence length="606" mass="67505">MSGLHRGLRVLALTVLVLAGSGCALNRQLAREADARVERERPSALDCDRADRCAIASPYHALVEEARASSRPGAPVHYVNLLERGEDALLLRIHLIRAARSTIDVQTFIWADDDSGWLVLQELIAAARRGVRVRVLADQLFSISDVDWFARLATAHANFEFRLYNTTFHKARAGGLDLALSIACCFSRVNQRMHNKLLVVDGQIGITGGRNYQDRYFDWDQTFDYRDRDVLVLGPQAGKEMTESFEQFWQHPLSVPLTRLNDVNRRLVAVGGEGPLPPPASIRWPRIGSMRDRASDAGYVRAAFAARALRVGRAEYFSDPPGKNADSEQAAQLSGRIAALLRNAHAEVLVQTPYLVFSRAAQDLLRELRERDPPLRAVVSTNSLAATDAFYVYAISYKHKKKYLKRLGLRVFEFKPFPGDAALLIANYHELSGGGQTGRVSRQGQTPLKQSHGLRVGLHAKSIVIDRRVAMIGSHNFDPRGDYYNTESGFIIHDRAVADAVAVQIERDIEPQNSWTIARRPLDGPIARINNAMSTVSAALPVFDLWPFRYATSYELNPGCEPLWPNDPGFYDCYTSVGDFPEVDLPLKTIYTRIITAFGVALEGVL</sequence>
<dbReference type="Proteomes" id="UP000249046">
    <property type="component" value="Unassembled WGS sequence"/>
</dbReference>
<protein>
    <submittedName>
        <fullName evidence="2">Phospholipase</fullName>
    </submittedName>
</protein>
<dbReference type="Gene3D" id="3.30.870.10">
    <property type="entry name" value="Endonuclease Chain A"/>
    <property type="match status" value="2"/>
</dbReference>
<dbReference type="SMART" id="SM00155">
    <property type="entry name" value="PLDc"/>
    <property type="match status" value="2"/>
</dbReference>
<accession>A0A2W5K509</accession>
<name>A0A2W5K509_9GAMM</name>
<dbReference type="InterPro" id="IPR025202">
    <property type="entry name" value="PLD-like_dom"/>
</dbReference>
<gene>
    <name evidence="2" type="ORF">DI564_13200</name>
</gene>
<evidence type="ECO:0000313" key="2">
    <source>
        <dbReference type="EMBL" id="PZQ12246.1"/>
    </source>
</evidence>
<dbReference type="Pfam" id="PF13091">
    <property type="entry name" value="PLDc_2"/>
    <property type="match status" value="2"/>
</dbReference>
<dbReference type="GO" id="GO:0030572">
    <property type="term" value="F:phosphatidyltransferase activity"/>
    <property type="evidence" value="ECO:0007669"/>
    <property type="project" value="UniProtKB-ARBA"/>
</dbReference>